<name>B1KD22_SHEWM</name>
<dbReference type="GO" id="GO:0006508">
    <property type="term" value="P:proteolysis"/>
    <property type="evidence" value="ECO:0007669"/>
    <property type="project" value="UniProtKB-KW"/>
</dbReference>
<dbReference type="RefSeq" id="WP_012326190.1">
    <property type="nucleotide sequence ID" value="NC_010506.1"/>
</dbReference>
<dbReference type="InterPro" id="IPR018114">
    <property type="entry name" value="TRYPSIN_HIS"/>
</dbReference>
<dbReference type="InterPro" id="IPR009003">
    <property type="entry name" value="Peptidase_S1_PA"/>
</dbReference>
<dbReference type="InterPro" id="IPR000601">
    <property type="entry name" value="PKD_dom"/>
</dbReference>
<feature type="domain" description="Peptidase S1" evidence="4">
    <location>
        <begin position="41"/>
        <end position="278"/>
    </location>
</feature>
<dbReference type="PROSITE" id="PS00134">
    <property type="entry name" value="TRYPSIN_HIS"/>
    <property type="match status" value="1"/>
</dbReference>
<dbReference type="Gene3D" id="2.40.10.10">
    <property type="entry name" value="Trypsin-like serine proteases"/>
    <property type="match status" value="1"/>
</dbReference>
<dbReference type="InterPro" id="IPR043504">
    <property type="entry name" value="Peptidase_S1_PA_chymotrypsin"/>
</dbReference>
<dbReference type="PROSITE" id="PS50240">
    <property type="entry name" value="TRYPSIN_DOM"/>
    <property type="match status" value="1"/>
</dbReference>
<dbReference type="PRINTS" id="PR00722">
    <property type="entry name" value="CHYMOTRYPSIN"/>
</dbReference>
<evidence type="ECO:0000256" key="1">
    <source>
        <dbReference type="ARBA" id="ARBA00023157"/>
    </source>
</evidence>
<dbReference type="FunFam" id="2.40.10.10:FF:000002">
    <property type="entry name" value="Transmembrane protease serine"/>
    <property type="match status" value="1"/>
</dbReference>
<dbReference type="HOGENOM" id="CLU_024054_0_0_6"/>
<gene>
    <name evidence="5" type="ordered locus">Swoo_3593</name>
</gene>
<dbReference type="GO" id="GO:0004252">
    <property type="term" value="F:serine-type endopeptidase activity"/>
    <property type="evidence" value="ECO:0007669"/>
    <property type="project" value="InterPro"/>
</dbReference>
<dbReference type="AlphaFoldDB" id="B1KD22"/>
<evidence type="ECO:0000313" key="6">
    <source>
        <dbReference type="Proteomes" id="UP000002168"/>
    </source>
</evidence>
<dbReference type="PANTHER" id="PTHR24252:SF7">
    <property type="entry name" value="HYALIN"/>
    <property type="match status" value="1"/>
</dbReference>
<dbReference type="STRING" id="392500.Swoo_3593"/>
<accession>B1KD22</accession>
<feature type="chain" id="PRO_5002764695" evidence="3">
    <location>
        <begin position="24"/>
        <end position="650"/>
    </location>
</feature>
<protein>
    <submittedName>
        <fullName evidence="5">Peptidase S1 and S6 chymotrypsin/Hap</fullName>
    </submittedName>
</protein>
<keyword evidence="1" id="KW-1015">Disulfide bond</keyword>
<dbReference type="SUPFAM" id="SSF50494">
    <property type="entry name" value="Trypsin-like serine proteases"/>
    <property type="match status" value="1"/>
</dbReference>
<dbReference type="PANTHER" id="PTHR24252">
    <property type="entry name" value="ACROSIN-RELATED"/>
    <property type="match status" value="1"/>
</dbReference>
<evidence type="ECO:0000313" key="5">
    <source>
        <dbReference type="EMBL" id="ACA87857.1"/>
    </source>
</evidence>
<dbReference type="PROSITE" id="PS00135">
    <property type="entry name" value="TRYPSIN_SER"/>
    <property type="match status" value="1"/>
</dbReference>
<dbReference type="SMART" id="SM00020">
    <property type="entry name" value="Tryp_SPc"/>
    <property type="match status" value="1"/>
</dbReference>
<dbReference type="CDD" id="cd00190">
    <property type="entry name" value="Tryp_SPc"/>
    <property type="match status" value="1"/>
</dbReference>
<dbReference type="InterPro" id="IPR001254">
    <property type="entry name" value="Trypsin_dom"/>
</dbReference>
<evidence type="ECO:0000256" key="2">
    <source>
        <dbReference type="RuleBase" id="RU363034"/>
    </source>
</evidence>
<dbReference type="Pfam" id="PF00089">
    <property type="entry name" value="Trypsin"/>
    <property type="match status" value="1"/>
</dbReference>
<dbReference type="InterPro" id="IPR033116">
    <property type="entry name" value="TRYPSIN_SER"/>
</dbReference>
<keyword evidence="2" id="KW-0378">Hydrolase</keyword>
<dbReference type="KEGG" id="swd:Swoo_3593"/>
<evidence type="ECO:0000259" key="4">
    <source>
        <dbReference type="PROSITE" id="PS50240"/>
    </source>
</evidence>
<dbReference type="InterPro" id="IPR013783">
    <property type="entry name" value="Ig-like_fold"/>
</dbReference>
<dbReference type="PROSITE" id="PS51257">
    <property type="entry name" value="PROKAR_LIPOPROTEIN"/>
    <property type="match status" value="1"/>
</dbReference>
<keyword evidence="2" id="KW-0645">Protease</keyword>
<keyword evidence="2" id="KW-0720">Serine protease</keyword>
<evidence type="ECO:0000256" key="3">
    <source>
        <dbReference type="SAM" id="SignalP"/>
    </source>
</evidence>
<proteinExistence type="predicted"/>
<organism evidence="5 6">
    <name type="scientific">Shewanella woodyi (strain ATCC 51908 / MS32)</name>
    <dbReference type="NCBI Taxonomy" id="392500"/>
    <lineage>
        <taxon>Bacteria</taxon>
        <taxon>Pseudomonadati</taxon>
        <taxon>Pseudomonadota</taxon>
        <taxon>Gammaproteobacteria</taxon>
        <taxon>Alteromonadales</taxon>
        <taxon>Shewanellaceae</taxon>
        <taxon>Shewanella</taxon>
    </lineage>
</organism>
<dbReference type="InterPro" id="IPR001314">
    <property type="entry name" value="Peptidase_S1A"/>
</dbReference>
<feature type="signal peptide" evidence="3">
    <location>
        <begin position="1"/>
        <end position="23"/>
    </location>
</feature>
<sequence length="650" mass="70217" precursor="true">MYNPRITTLFIALAVTVSGACLANPYDKITKYHANNPTPRIIGGEDAQKSEFPFMASLISSSTPTTGSVQPFCGGSLITKRFVLTAAHCVQGGKASPASIDVLIGLHDVNAPSEAKRHKLKKIYGDAQTDTALLELQEPVEGITPIKLITPELAAQLKDGDMMTVIGFGVTIENEERPVAKILQKADVPQFNQALCNKNYQELVGSRVNEFMICAGYAKIKKDSCNGDSGGPLFMKKGGELYQTGVVSWGAQVCASDNLPGVYVRVSKMLDWLYERSAGLDFDRDMNLGYLELEQQAVHTLNIDNNSEHSFVINKVEFNDLDNLATPEIVKNNCNSTEVATGKSCAIEFKFAANKVGPAKLTMALHTTHPMVKLTNSKVSVSIAEKSDLDMKKLVDIKHSDFVNWHTGGDGIWQAQSDKTDVGDSAIESASVDDGQAAGLLGVIKSDRVTELSFSYLVSSESNKDGLKVLVNQKEQLFASGDTQDAFLNVKLPMTKGIDRVAFAYSKDTGGEAGQDRTYLDNIQLTITNKAPVISIKKVKPIEISQSTTIDASGTKDPDGDTLTFSWKLIGKGNGASLTDTSSKVAKFKAGNKAGKVEVELTVTDKYGEKSVSKAMIDVKEEDKGGSTDFMLLLLTALAILLSRRKVQTP</sequence>
<keyword evidence="6" id="KW-1185">Reference proteome</keyword>
<keyword evidence="3" id="KW-0732">Signal</keyword>
<dbReference type="Gene3D" id="2.60.40.10">
    <property type="entry name" value="Immunoglobulins"/>
    <property type="match status" value="2"/>
</dbReference>
<dbReference type="Pfam" id="PF18911">
    <property type="entry name" value="PKD_4"/>
    <property type="match status" value="1"/>
</dbReference>
<dbReference type="Proteomes" id="UP000002168">
    <property type="component" value="Chromosome"/>
</dbReference>
<dbReference type="eggNOG" id="COG5640">
    <property type="taxonomic scope" value="Bacteria"/>
</dbReference>
<reference evidence="5 6" key="1">
    <citation type="submission" date="2008-02" db="EMBL/GenBank/DDBJ databases">
        <title>Complete sequence of Shewanella woodyi ATCC 51908.</title>
        <authorList>
            <consortium name="US DOE Joint Genome Institute"/>
            <person name="Copeland A."/>
            <person name="Lucas S."/>
            <person name="Lapidus A."/>
            <person name="Glavina del Rio T."/>
            <person name="Dalin E."/>
            <person name="Tice H."/>
            <person name="Bruce D."/>
            <person name="Goodwin L."/>
            <person name="Pitluck S."/>
            <person name="Sims D."/>
            <person name="Brettin T."/>
            <person name="Detter J.C."/>
            <person name="Han C."/>
            <person name="Kuske C.R."/>
            <person name="Schmutz J."/>
            <person name="Larimer F."/>
            <person name="Land M."/>
            <person name="Hauser L."/>
            <person name="Kyrpides N."/>
            <person name="Lykidis A."/>
            <person name="Zhao J.-S."/>
            <person name="Richardson P."/>
        </authorList>
    </citation>
    <scope>NUCLEOTIDE SEQUENCE [LARGE SCALE GENOMIC DNA]</scope>
    <source>
        <strain evidence="6">ATCC 51908 / MS32</strain>
    </source>
</reference>
<dbReference type="EMBL" id="CP000961">
    <property type="protein sequence ID" value="ACA87857.1"/>
    <property type="molecule type" value="Genomic_DNA"/>
</dbReference>